<name>A0A382Z3B6_9ZZZZ</name>
<organism evidence="1">
    <name type="scientific">marine metagenome</name>
    <dbReference type="NCBI Taxonomy" id="408172"/>
    <lineage>
        <taxon>unclassified sequences</taxon>
        <taxon>metagenomes</taxon>
        <taxon>ecological metagenomes</taxon>
    </lineage>
</organism>
<reference evidence="1" key="1">
    <citation type="submission" date="2018-05" db="EMBL/GenBank/DDBJ databases">
        <authorList>
            <person name="Lanie J.A."/>
            <person name="Ng W.-L."/>
            <person name="Kazmierczak K.M."/>
            <person name="Andrzejewski T.M."/>
            <person name="Davidsen T.M."/>
            <person name="Wayne K.J."/>
            <person name="Tettelin H."/>
            <person name="Glass J.I."/>
            <person name="Rusch D."/>
            <person name="Podicherti R."/>
            <person name="Tsui H.-C.T."/>
            <person name="Winkler M.E."/>
        </authorList>
    </citation>
    <scope>NUCLEOTIDE SEQUENCE</scope>
</reference>
<protein>
    <submittedName>
        <fullName evidence="1">Uncharacterized protein</fullName>
    </submittedName>
</protein>
<evidence type="ECO:0000313" key="1">
    <source>
        <dbReference type="EMBL" id="SVD89800.1"/>
    </source>
</evidence>
<feature type="non-terminal residue" evidence="1">
    <location>
        <position position="1"/>
    </location>
</feature>
<accession>A0A382Z3B6</accession>
<sequence length="166" mass="18528">VVVSSLAIATLYASYDIVEKQYSKIRDVTLIHQSGRNILEMIKRDVRMAGFVYRDTSGKITYGGISEPVKVTDSGNKCCDDITVTYDYQVQSATTQRLRIKYWVESYRGSKGTRGRLYKQTDILAPNVVTGKKEVMADYIDDLQFSDASSVASSTSASYTKMDKNG</sequence>
<dbReference type="EMBL" id="UINC01180546">
    <property type="protein sequence ID" value="SVD89800.1"/>
    <property type="molecule type" value="Genomic_DNA"/>
</dbReference>
<proteinExistence type="predicted"/>
<dbReference type="AlphaFoldDB" id="A0A382Z3B6"/>
<gene>
    <name evidence="1" type="ORF">METZ01_LOCUS442654</name>
</gene>
<feature type="non-terminal residue" evidence="1">
    <location>
        <position position="166"/>
    </location>
</feature>